<gene>
    <name evidence="1" type="ORF">LCGC14_2396540</name>
</gene>
<sequence length="62" mass="7251">MADKKYSTLVCKFKKSDFEQNNTSFKGVECLHYRTKDDDDPEVIYISNIEFDHNISGLKWTG</sequence>
<comment type="caution">
    <text evidence="1">The sequence shown here is derived from an EMBL/GenBank/DDBJ whole genome shotgun (WGS) entry which is preliminary data.</text>
</comment>
<organism evidence="1">
    <name type="scientific">marine sediment metagenome</name>
    <dbReference type="NCBI Taxonomy" id="412755"/>
    <lineage>
        <taxon>unclassified sequences</taxon>
        <taxon>metagenomes</taxon>
        <taxon>ecological metagenomes</taxon>
    </lineage>
</organism>
<protein>
    <submittedName>
        <fullName evidence="1">Uncharacterized protein</fullName>
    </submittedName>
</protein>
<accession>A0A0F9ER38</accession>
<name>A0A0F9ER38_9ZZZZ</name>
<proteinExistence type="predicted"/>
<evidence type="ECO:0000313" key="1">
    <source>
        <dbReference type="EMBL" id="KKL26318.1"/>
    </source>
</evidence>
<dbReference type="EMBL" id="LAZR01035880">
    <property type="protein sequence ID" value="KKL26318.1"/>
    <property type="molecule type" value="Genomic_DNA"/>
</dbReference>
<dbReference type="AlphaFoldDB" id="A0A0F9ER38"/>
<reference evidence="1" key="1">
    <citation type="journal article" date="2015" name="Nature">
        <title>Complex archaea that bridge the gap between prokaryotes and eukaryotes.</title>
        <authorList>
            <person name="Spang A."/>
            <person name="Saw J.H."/>
            <person name="Jorgensen S.L."/>
            <person name="Zaremba-Niedzwiedzka K."/>
            <person name="Martijn J."/>
            <person name="Lind A.E."/>
            <person name="van Eijk R."/>
            <person name="Schleper C."/>
            <person name="Guy L."/>
            <person name="Ettema T.J."/>
        </authorList>
    </citation>
    <scope>NUCLEOTIDE SEQUENCE</scope>
</reference>